<accession>A0ABV7VDY6</accession>
<sequence>MRGVTLTALAAIAALTASGAALAQKLPDQLTWTAYDVGSGGYNQAVAIGNALKNKMGVTLRVLPGKNDVSRTVPLREGKVPFSANGVGGTYMAQEGMYEFGSKDWGPQPVRSLLLNNSDALLTVVAAGNAGVKTIADLKGKRVAWVVGAPSLNQNITALLAYANLGWKDVTRVEFGGFGQAMDGIINDQVDAAFTSTISGKAFQIESSPRGIAWPTVPHGDAAGWKRLKAHAPFYVPFMGTEGAGLSKDKPVEGATYPYPVLMTYEKIDAGQVYAMTKAMVELFAEYKDSAPGNIGWDIKRQVFDWVVPVHEGAIKYFKEIGVWKPDYDKSNAALVQRQQVLATAWAAHGKASYTDDKAAMAGWQKLRAEALTKAGMEPVLTEW</sequence>
<dbReference type="EMBL" id="JBHRYJ010000001">
    <property type="protein sequence ID" value="MFC3675263.1"/>
    <property type="molecule type" value="Genomic_DNA"/>
</dbReference>
<dbReference type="NCBIfam" id="TIGR02122">
    <property type="entry name" value="TRAP_TAXI"/>
    <property type="match status" value="1"/>
</dbReference>
<dbReference type="InterPro" id="IPR011852">
    <property type="entry name" value="TRAP_TAXI"/>
</dbReference>
<keyword evidence="1" id="KW-0732">Signal</keyword>
<gene>
    <name evidence="2" type="ORF">ACFOOQ_06900</name>
</gene>
<dbReference type="Gene3D" id="3.40.190.10">
    <property type="entry name" value="Periplasmic binding protein-like II"/>
    <property type="match status" value="2"/>
</dbReference>
<dbReference type="PANTHER" id="PTHR42941:SF1">
    <property type="entry name" value="SLL1037 PROTEIN"/>
    <property type="match status" value="1"/>
</dbReference>
<dbReference type="Proteomes" id="UP001595711">
    <property type="component" value="Unassembled WGS sequence"/>
</dbReference>
<protein>
    <submittedName>
        <fullName evidence="2">TAXI family TRAP transporter solute-binding subunit</fullName>
    </submittedName>
</protein>
<organism evidence="2 3">
    <name type="scientific">Ferrovibrio xuzhouensis</name>
    <dbReference type="NCBI Taxonomy" id="1576914"/>
    <lineage>
        <taxon>Bacteria</taxon>
        <taxon>Pseudomonadati</taxon>
        <taxon>Pseudomonadota</taxon>
        <taxon>Alphaproteobacteria</taxon>
        <taxon>Rhodospirillales</taxon>
        <taxon>Rhodospirillaceae</taxon>
        <taxon>Ferrovibrio</taxon>
    </lineage>
</organism>
<comment type="caution">
    <text evidence="2">The sequence shown here is derived from an EMBL/GenBank/DDBJ whole genome shotgun (WGS) entry which is preliminary data.</text>
</comment>
<dbReference type="SUPFAM" id="SSF53850">
    <property type="entry name" value="Periplasmic binding protein-like II"/>
    <property type="match status" value="1"/>
</dbReference>
<feature type="signal peptide" evidence="1">
    <location>
        <begin position="1"/>
        <end position="23"/>
    </location>
</feature>
<reference evidence="3" key="1">
    <citation type="journal article" date="2019" name="Int. J. Syst. Evol. Microbiol.">
        <title>The Global Catalogue of Microorganisms (GCM) 10K type strain sequencing project: providing services to taxonomists for standard genome sequencing and annotation.</title>
        <authorList>
            <consortium name="The Broad Institute Genomics Platform"/>
            <consortium name="The Broad Institute Genome Sequencing Center for Infectious Disease"/>
            <person name="Wu L."/>
            <person name="Ma J."/>
        </authorList>
    </citation>
    <scope>NUCLEOTIDE SEQUENCE [LARGE SCALE GENOMIC DNA]</scope>
    <source>
        <strain evidence="3">KCTC 42182</strain>
    </source>
</reference>
<proteinExistence type="predicted"/>
<evidence type="ECO:0000313" key="2">
    <source>
        <dbReference type="EMBL" id="MFC3675263.1"/>
    </source>
</evidence>
<dbReference type="RefSeq" id="WP_379723499.1">
    <property type="nucleotide sequence ID" value="NZ_JBHRYJ010000001.1"/>
</dbReference>
<dbReference type="PANTHER" id="PTHR42941">
    <property type="entry name" value="SLL1037 PROTEIN"/>
    <property type="match status" value="1"/>
</dbReference>
<evidence type="ECO:0000313" key="3">
    <source>
        <dbReference type="Proteomes" id="UP001595711"/>
    </source>
</evidence>
<evidence type="ECO:0000256" key="1">
    <source>
        <dbReference type="SAM" id="SignalP"/>
    </source>
</evidence>
<feature type="chain" id="PRO_5046791422" evidence="1">
    <location>
        <begin position="24"/>
        <end position="384"/>
    </location>
</feature>
<keyword evidence="3" id="KW-1185">Reference proteome</keyword>
<dbReference type="Pfam" id="PF16868">
    <property type="entry name" value="NMT1_3"/>
    <property type="match status" value="1"/>
</dbReference>
<name>A0ABV7VDY6_9PROT</name>